<comment type="similarity">
    <text evidence="3">Belongs to the TMEM163 family.</text>
</comment>
<evidence type="ECO:0000313" key="13">
    <source>
        <dbReference type="EMBL" id="QBP18587.1"/>
    </source>
</evidence>
<feature type="transmembrane region" description="Helical" evidence="11">
    <location>
        <begin position="20"/>
        <end position="38"/>
    </location>
</feature>
<evidence type="ECO:0000256" key="7">
    <source>
        <dbReference type="ARBA" id="ARBA00022989"/>
    </source>
</evidence>
<proteinExistence type="inferred from homology"/>
<sequence length="209" mass="22772">MNNLNMDNNSLIKKGFHTEYFSTGWMAFEFLVGFISGLKAGSILLIAFGLDSLLEIVSGSALIWRLHKSAEHAEESVIKHAERTSSLIVGTVLLALSVYITVISVFNLITHRAAENSPSGMAIAIASVILMPILTLRKRKLGKLLKSKALIEDGMCNITCACMAATVLIGTALNAAFGLWWSDSVMAFVLVYFIASEGWESFQNGRKPK</sequence>
<evidence type="ECO:0000256" key="10">
    <source>
        <dbReference type="ARBA" id="ARBA00023329"/>
    </source>
</evidence>
<keyword evidence="5" id="KW-0967">Endosome</keyword>
<protein>
    <submittedName>
        <fullName evidence="13">Cation transporter</fullName>
    </submittedName>
</protein>
<keyword evidence="6" id="KW-0862">Zinc</keyword>
<dbReference type="Gene3D" id="1.20.1510.10">
    <property type="entry name" value="Cation efflux protein transmembrane domain"/>
    <property type="match status" value="1"/>
</dbReference>
<dbReference type="GO" id="GO:0031410">
    <property type="term" value="C:cytoplasmic vesicle"/>
    <property type="evidence" value="ECO:0007669"/>
    <property type="project" value="UniProtKB-KW"/>
</dbReference>
<evidence type="ECO:0000259" key="12">
    <source>
        <dbReference type="Pfam" id="PF01545"/>
    </source>
</evidence>
<keyword evidence="10" id="KW-0968">Cytoplasmic vesicle</keyword>
<dbReference type="GO" id="GO:0016020">
    <property type="term" value="C:membrane"/>
    <property type="evidence" value="ECO:0007669"/>
    <property type="project" value="InterPro"/>
</dbReference>
<comment type="subcellular location">
    <subcellularLocation>
        <location evidence="2">Cytoplasmic vesicle</location>
        <location evidence="2">Secretory vesicle</location>
        <location evidence="2">Synaptic vesicle membrane</location>
        <topology evidence="2">Multi-pass membrane protein</topology>
    </subcellularLocation>
    <subcellularLocation>
        <location evidence="1">Early endosome membrane</location>
    </subcellularLocation>
</comment>
<reference evidence="14" key="1">
    <citation type="submission" date="2018-12" db="EMBL/GenBank/DDBJ databases">
        <title>A new species of lactobacillus.</title>
        <authorList>
            <person name="Jian Y."/>
            <person name="Xin L."/>
            <person name="Hong Z.J."/>
            <person name="Ming L.Z."/>
            <person name="Hong X.Z."/>
        </authorList>
    </citation>
    <scope>NUCLEOTIDE SEQUENCE [LARGE SCALE GENOMIC DNA]</scope>
    <source>
        <strain evidence="14">HSLZ-75</strain>
    </source>
</reference>
<feature type="transmembrane region" description="Helical" evidence="11">
    <location>
        <begin position="87"/>
        <end position="109"/>
    </location>
</feature>
<evidence type="ECO:0000313" key="14">
    <source>
        <dbReference type="Proteomes" id="UP000294321"/>
    </source>
</evidence>
<evidence type="ECO:0000256" key="11">
    <source>
        <dbReference type="SAM" id="Phobius"/>
    </source>
</evidence>
<keyword evidence="7 11" id="KW-1133">Transmembrane helix</keyword>
<dbReference type="PANTHER" id="PTHR31937:SF2">
    <property type="entry name" value="TRANSMEMBRANE PROTEIN 163"/>
    <property type="match status" value="1"/>
</dbReference>
<keyword evidence="8" id="KW-0770">Synapse</keyword>
<dbReference type="InterPro" id="IPR027469">
    <property type="entry name" value="Cation_efflux_TMD_sf"/>
</dbReference>
<keyword evidence="14" id="KW-1185">Reference proteome</keyword>
<dbReference type="AlphaFoldDB" id="A0A4P6ZLY8"/>
<evidence type="ECO:0000256" key="8">
    <source>
        <dbReference type="ARBA" id="ARBA00023018"/>
    </source>
</evidence>
<dbReference type="RefSeq" id="WP_133442146.1">
    <property type="nucleotide sequence ID" value="NZ_CP034726.1"/>
</dbReference>
<dbReference type="SUPFAM" id="SSF161111">
    <property type="entry name" value="Cation efflux protein transmembrane domain-like"/>
    <property type="match status" value="1"/>
</dbReference>
<dbReference type="Pfam" id="PF01545">
    <property type="entry name" value="Cation_efflux"/>
    <property type="match status" value="1"/>
</dbReference>
<evidence type="ECO:0000256" key="6">
    <source>
        <dbReference type="ARBA" id="ARBA00022833"/>
    </source>
</evidence>
<organism evidence="13 14">
    <name type="scientific">Acetilactobacillus jinshanensis</name>
    <dbReference type="NCBI Taxonomy" id="1720083"/>
    <lineage>
        <taxon>Bacteria</taxon>
        <taxon>Bacillati</taxon>
        <taxon>Bacillota</taxon>
        <taxon>Bacilli</taxon>
        <taxon>Lactobacillales</taxon>
        <taxon>Lactobacillaceae</taxon>
        <taxon>Acetilactobacillus</taxon>
    </lineage>
</organism>
<name>A0A4P6ZLY8_9LACO</name>
<feature type="domain" description="Cation efflux protein transmembrane" evidence="12">
    <location>
        <begin position="30"/>
        <end position="202"/>
    </location>
</feature>
<accession>A0A4P6ZLY8</accession>
<feature type="transmembrane region" description="Helical" evidence="11">
    <location>
        <begin position="121"/>
        <end position="137"/>
    </location>
</feature>
<dbReference type="PANTHER" id="PTHR31937">
    <property type="entry name" value="TRANSMEMBRANE PROTEIN 163"/>
    <property type="match status" value="1"/>
</dbReference>
<evidence type="ECO:0000256" key="5">
    <source>
        <dbReference type="ARBA" id="ARBA00022753"/>
    </source>
</evidence>
<keyword evidence="4 11" id="KW-0812">Transmembrane</keyword>
<evidence type="ECO:0000256" key="1">
    <source>
        <dbReference type="ARBA" id="ARBA00004146"/>
    </source>
</evidence>
<dbReference type="EMBL" id="CP034726">
    <property type="protein sequence ID" value="QBP18587.1"/>
    <property type="molecule type" value="Genomic_DNA"/>
</dbReference>
<dbReference type="InterPro" id="IPR026765">
    <property type="entry name" value="Tmem163"/>
</dbReference>
<gene>
    <name evidence="13" type="ORF">ELX58_05465</name>
</gene>
<evidence type="ECO:0000256" key="4">
    <source>
        <dbReference type="ARBA" id="ARBA00022692"/>
    </source>
</evidence>
<evidence type="ECO:0000256" key="3">
    <source>
        <dbReference type="ARBA" id="ARBA00008731"/>
    </source>
</evidence>
<dbReference type="GO" id="GO:0008324">
    <property type="term" value="F:monoatomic cation transmembrane transporter activity"/>
    <property type="evidence" value="ECO:0007669"/>
    <property type="project" value="InterPro"/>
</dbReference>
<feature type="transmembrane region" description="Helical" evidence="11">
    <location>
        <begin position="44"/>
        <end position="66"/>
    </location>
</feature>
<dbReference type="KEGG" id="lji:ELX58_05465"/>
<dbReference type="Proteomes" id="UP000294321">
    <property type="component" value="Chromosome"/>
</dbReference>
<evidence type="ECO:0000256" key="2">
    <source>
        <dbReference type="ARBA" id="ARBA00004644"/>
    </source>
</evidence>
<feature type="transmembrane region" description="Helical" evidence="11">
    <location>
        <begin position="158"/>
        <end position="179"/>
    </location>
</feature>
<evidence type="ECO:0000256" key="9">
    <source>
        <dbReference type="ARBA" id="ARBA00023136"/>
    </source>
</evidence>
<dbReference type="InterPro" id="IPR058533">
    <property type="entry name" value="Cation_efflux_TM"/>
</dbReference>
<keyword evidence="9 11" id="KW-0472">Membrane</keyword>
<dbReference type="OrthoDB" id="9790544at2"/>